<feature type="signal peptide" evidence="2">
    <location>
        <begin position="1"/>
        <end position="21"/>
    </location>
</feature>
<protein>
    <recommendedName>
        <fullName evidence="5">Porin</fullName>
    </recommendedName>
</protein>
<keyword evidence="4" id="KW-1185">Reference proteome</keyword>
<dbReference type="RefSeq" id="WP_135585416.1">
    <property type="nucleotide sequence ID" value="NZ_RQEP01000005.1"/>
</dbReference>
<dbReference type="NCBIfam" id="NF047433">
    <property type="entry name" value="Lepto_7_Nterm"/>
    <property type="match status" value="1"/>
</dbReference>
<dbReference type="SUPFAM" id="SSF56925">
    <property type="entry name" value="OMPA-like"/>
    <property type="match status" value="1"/>
</dbReference>
<evidence type="ECO:0000313" key="4">
    <source>
        <dbReference type="Proteomes" id="UP000297453"/>
    </source>
</evidence>
<feature type="compositionally biased region" description="Basic and acidic residues" evidence="1">
    <location>
        <begin position="76"/>
        <end position="88"/>
    </location>
</feature>
<dbReference type="AlphaFoldDB" id="A0A4R9G8X1"/>
<dbReference type="InterPro" id="IPR011250">
    <property type="entry name" value="OMP/PagP_B-barrel"/>
</dbReference>
<evidence type="ECO:0000256" key="2">
    <source>
        <dbReference type="SAM" id="SignalP"/>
    </source>
</evidence>
<organism evidence="3 4">
    <name type="scientific">Leptospira semungkisensis</name>
    <dbReference type="NCBI Taxonomy" id="2484985"/>
    <lineage>
        <taxon>Bacteria</taxon>
        <taxon>Pseudomonadati</taxon>
        <taxon>Spirochaetota</taxon>
        <taxon>Spirochaetia</taxon>
        <taxon>Leptospirales</taxon>
        <taxon>Leptospiraceae</taxon>
        <taxon>Leptospira</taxon>
    </lineage>
</organism>
<dbReference type="Proteomes" id="UP000297453">
    <property type="component" value="Unassembled WGS sequence"/>
</dbReference>
<dbReference type="OrthoDB" id="316089at2"/>
<dbReference type="EMBL" id="RQEP01000005">
    <property type="protein sequence ID" value="TGK07500.1"/>
    <property type="molecule type" value="Genomic_DNA"/>
</dbReference>
<evidence type="ECO:0000256" key="1">
    <source>
        <dbReference type="SAM" id="MobiDB-lite"/>
    </source>
</evidence>
<evidence type="ECO:0000313" key="3">
    <source>
        <dbReference type="EMBL" id="TGK07500.1"/>
    </source>
</evidence>
<keyword evidence="2" id="KW-0732">Signal</keyword>
<proteinExistence type="predicted"/>
<name>A0A4R9G8X1_9LEPT</name>
<reference evidence="3" key="1">
    <citation type="journal article" date="2019" name="PLoS Negl. Trop. Dis.">
        <title>Revisiting the worldwide diversity of Leptospira species in the environment.</title>
        <authorList>
            <person name="Vincent A.T."/>
            <person name="Schiettekatte O."/>
            <person name="Bourhy P."/>
            <person name="Veyrier F.J."/>
            <person name="Picardeau M."/>
        </authorList>
    </citation>
    <scope>NUCLEOTIDE SEQUENCE [LARGE SCALE GENOMIC DNA]</scope>
    <source>
        <strain evidence="3">SSS9</strain>
    </source>
</reference>
<feature type="chain" id="PRO_5020343425" description="Porin" evidence="2">
    <location>
        <begin position="22"/>
        <end position="426"/>
    </location>
</feature>
<dbReference type="Gene3D" id="2.40.160.20">
    <property type="match status" value="1"/>
</dbReference>
<feature type="region of interest" description="Disordered" evidence="1">
    <location>
        <begin position="69"/>
        <end position="93"/>
    </location>
</feature>
<comment type="caution">
    <text evidence="3">The sequence shown here is derived from an EMBL/GenBank/DDBJ whole genome shotgun (WGS) entry which is preliminary data.</text>
</comment>
<sequence>MMRKKLAFLICLFLLPYSVFSEPQTIYLRNGKTLKGEILNQTATYIELELPNKEVQRIQKVTILRIAYKDGTTPPPEKKPEPIPEKPPEPAVVPPPVVAPPPVAKVYKRVVRNPLERNFLEFYAGGGGGKDDSHAINLYYKYQNIFAVVTNGTPFLLTKGPNQTPNGAGTAGIAYKFKRFSIEAGGMSTHSSSTSQNIGPEAQLILVTGTYPQELKAGMFKTSYSLLAKPNFELYPTIGYTRIWNKTTDDQSTVFQPSNVTGYSIFHSSEQLKGGTFGLGFAYLLGSKFEARLEVERMQLKGNQTLHQQYSVTTLAIPTQPLILPADYTFSWKATGNHVSLKLSYFWRMGLGFWIRYDSYQWNYSLQDGTFPSVIKPGDPAPSLLQATQLNLQDKAIAGSVGSVSKATTLQIGISKALNFGPEEDF</sequence>
<accession>A0A4R9G8X1</accession>
<evidence type="ECO:0008006" key="5">
    <source>
        <dbReference type="Google" id="ProtNLM"/>
    </source>
</evidence>
<gene>
    <name evidence="3" type="ORF">EHO59_05200</name>
</gene>